<evidence type="ECO:0000256" key="2">
    <source>
        <dbReference type="SAM" id="SignalP"/>
    </source>
</evidence>
<proteinExistence type="predicted"/>
<evidence type="ECO:0000256" key="1">
    <source>
        <dbReference type="SAM" id="MobiDB-lite"/>
    </source>
</evidence>
<feature type="signal peptide" evidence="2">
    <location>
        <begin position="1"/>
        <end position="21"/>
    </location>
</feature>
<evidence type="ECO:0000313" key="4">
    <source>
        <dbReference type="Proteomes" id="UP000625711"/>
    </source>
</evidence>
<dbReference type="OrthoDB" id="6784782at2759"/>
<gene>
    <name evidence="3" type="ORF">GWI33_022456</name>
</gene>
<feature type="region of interest" description="Disordered" evidence="1">
    <location>
        <begin position="256"/>
        <end position="277"/>
    </location>
</feature>
<dbReference type="EMBL" id="JAACXV010000081">
    <property type="protein sequence ID" value="KAF7284206.1"/>
    <property type="molecule type" value="Genomic_DNA"/>
</dbReference>
<feature type="compositionally biased region" description="Acidic residues" evidence="1">
    <location>
        <begin position="256"/>
        <end position="276"/>
    </location>
</feature>
<feature type="chain" id="PRO_5032702580" evidence="2">
    <location>
        <begin position="22"/>
        <end position="317"/>
    </location>
</feature>
<protein>
    <submittedName>
        <fullName evidence="3">Uncharacterized protein</fullName>
    </submittedName>
</protein>
<reference evidence="3" key="1">
    <citation type="submission" date="2020-08" db="EMBL/GenBank/DDBJ databases">
        <title>Genome sequencing and assembly of the red palm weevil Rhynchophorus ferrugineus.</title>
        <authorList>
            <person name="Dias G.B."/>
            <person name="Bergman C.M."/>
            <person name="Manee M."/>
        </authorList>
    </citation>
    <scope>NUCLEOTIDE SEQUENCE</scope>
    <source>
        <strain evidence="3">AA-2017</strain>
        <tissue evidence="3">Whole larva</tissue>
    </source>
</reference>
<name>A0A834MJ21_RHYFE</name>
<comment type="caution">
    <text evidence="3">The sequence shown here is derived from an EMBL/GenBank/DDBJ whole genome shotgun (WGS) entry which is preliminary data.</text>
</comment>
<keyword evidence="4" id="KW-1185">Reference proteome</keyword>
<dbReference type="Proteomes" id="UP000625711">
    <property type="component" value="Unassembled WGS sequence"/>
</dbReference>
<organism evidence="3 4">
    <name type="scientific">Rhynchophorus ferrugineus</name>
    <name type="common">Red palm weevil</name>
    <name type="synonym">Curculio ferrugineus</name>
    <dbReference type="NCBI Taxonomy" id="354439"/>
    <lineage>
        <taxon>Eukaryota</taxon>
        <taxon>Metazoa</taxon>
        <taxon>Ecdysozoa</taxon>
        <taxon>Arthropoda</taxon>
        <taxon>Hexapoda</taxon>
        <taxon>Insecta</taxon>
        <taxon>Pterygota</taxon>
        <taxon>Neoptera</taxon>
        <taxon>Endopterygota</taxon>
        <taxon>Coleoptera</taxon>
        <taxon>Polyphaga</taxon>
        <taxon>Cucujiformia</taxon>
        <taxon>Curculionidae</taxon>
        <taxon>Dryophthorinae</taxon>
        <taxon>Rhynchophorus</taxon>
    </lineage>
</organism>
<sequence length="317" mass="34462">MRTAKVIQVLFVLICIDLVVAAPKDSNLKELFEYPSEDSCVLGHLIRILTHLFHKEYCKCDKHTEAPGIGTTETTCVTSTTPVTITSEYVTKTTPCLEITSTTDSPTTPKCSNTEPETVTPSSQICTTTTGPALESTTLTPITECVTTKTVLDSTTSYISDTDCDTTTLPSTISTTPLKTTTPSDCNTTPTTTDITTVSSIESECTTPISVTTTPTTTTTTKCTTSNGGTIDIRSVDTKTTKCNCSKGHIFEECSEEDFEEDSEDDSNELADEDENNTLATPELYFLPLIRFSNESQPFNLAQLTKYLYGLFANIKI</sequence>
<keyword evidence="2" id="KW-0732">Signal</keyword>
<accession>A0A834MJ21</accession>
<dbReference type="AlphaFoldDB" id="A0A834MJ21"/>
<evidence type="ECO:0000313" key="3">
    <source>
        <dbReference type="EMBL" id="KAF7284206.1"/>
    </source>
</evidence>